<protein>
    <submittedName>
        <fullName evidence="1">Uncharacterized protein</fullName>
    </submittedName>
</protein>
<dbReference type="KEGG" id="mkc:kam1_959"/>
<name>A0A516TLS4_9BACT</name>
<dbReference type="EMBL" id="CP037899">
    <property type="protein sequence ID" value="QDQ42198.1"/>
    <property type="molecule type" value="Genomic_DNA"/>
</dbReference>
<accession>A0A516TLS4</accession>
<dbReference type="Proteomes" id="UP000315925">
    <property type="component" value="Chromosome"/>
</dbReference>
<evidence type="ECO:0000313" key="1">
    <source>
        <dbReference type="EMBL" id="QDQ42198.1"/>
    </source>
</evidence>
<proteinExistence type="predicted"/>
<gene>
    <name evidence="1" type="ORF">kam1_959</name>
</gene>
<organism evidence="1 2">
    <name type="scientific">Methylacidiphilum kamchatkense Kam1</name>
    <dbReference type="NCBI Taxonomy" id="1202785"/>
    <lineage>
        <taxon>Bacteria</taxon>
        <taxon>Pseudomonadati</taxon>
        <taxon>Verrucomicrobiota</taxon>
        <taxon>Methylacidiphilae</taxon>
        <taxon>Methylacidiphilales</taxon>
        <taxon>Methylacidiphilaceae</taxon>
        <taxon>Methylacidiphilum (ex Ratnadevi et al. 2023)</taxon>
    </lineage>
</organism>
<dbReference type="AlphaFoldDB" id="A0A516TLS4"/>
<evidence type="ECO:0000313" key="2">
    <source>
        <dbReference type="Proteomes" id="UP000315925"/>
    </source>
</evidence>
<sequence length="43" mass="5453">MESICWMRYNLERIKNNNREQSYNKIIWLFEITLRSIIFVMKK</sequence>
<reference evidence="2" key="1">
    <citation type="submission" date="2019-03" db="EMBL/GenBank/DDBJ databases">
        <title>Complete genome of Methylacidiphilum kamchatkense Kam1.</title>
        <authorList>
            <person name="Kruse T."/>
            <person name="Murarilal Ratnadevi C."/>
            <person name="Erikstad H.-A."/>
            <person name="Birkeland N.-K."/>
        </authorList>
    </citation>
    <scope>NUCLEOTIDE SEQUENCE [LARGE SCALE GENOMIC DNA]</scope>
    <source>
        <strain evidence="2">kam1</strain>
    </source>
</reference>